<dbReference type="Pfam" id="PF02597">
    <property type="entry name" value="ThiS"/>
    <property type="match status" value="1"/>
</dbReference>
<evidence type="ECO:0000313" key="2">
    <source>
        <dbReference type="EMBL" id="MFB9378478.1"/>
    </source>
</evidence>
<dbReference type="InterPro" id="IPR012675">
    <property type="entry name" value="Beta-grasp_dom_sf"/>
</dbReference>
<dbReference type="RefSeq" id="WP_380136888.1">
    <property type="nucleotide sequence ID" value="NZ_JBHLUI010000008.1"/>
</dbReference>
<reference evidence="2 3" key="1">
    <citation type="submission" date="2024-09" db="EMBL/GenBank/DDBJ databases">
        <authorList>
            <person name="Sun Q."/>
            <person name="Mori K."/>
        </authorList>
    </citation>
    <scope>NUCLEOTIDE SEQUENCE [LARGE SCALE GENOMIC DNA]</scope>
    <source>
        <strain evidence="2 3">TISTR 1856</strain>
    </source>
</reference>
<evidence type="ECO:0000313" key="3">
    <source>
        <dbReference type="Proteomes" id="UP001589748"/>
    </source>
</evidence>
<organism evidence="2 3">
    <name type="scientific">Kineococcus gynurae</name>
    <dbReference type="NCBI Taxonomy" id="452979"/>
    <lineage>
        <taxon>Bacteria</taxon>
        <taxon>Bacillati</taxon>
        <taxon>Actinomycetota</taxon>
        <taxon>Actinomycetes</taxon>
        <taxon>Kineosporiales</taxon>
        <taxon>Kineosporiaceae</taxon>
        <taxon>Kineococcus</taxon>
    </lineage>
</organism>
<keyword evidence="3" id="KW-1185">Reference proteome</keyword>
<protein>
    <submittedName>
        <fullName evidence="2">MoaD/ThiS family protein</fullName>
    </submittedName>
</protein>
<dbReference type="EMBL" id="JBHMDM010000007">
    <property type="protein sequence ID" value="MFB9378478.1"/>
    <property type="molecule type" value="Genomic_DNA"/>
</dbReference>
<dbReference type="Gene3D" id="3.10.20.30">
    <property type="match status" value="1"/>
</dbReference>
<feature type="compositionally biased region" description="Pro residues" evidence="1">
    <location>
        <begin position="1"/>
        <end position="17"/>
    </location>
</feature>
<sequence length="109" mass="10794">MPRPTAPSSPAPVPAPTPAAADPTGPEGTVLVRFFAGAAAAAGREEQALPLTGPVPLAALLDRLIGQHGPDLGRVLGASTFLLDTVAARRDDVVGPGSTLDVLPPFAGG</sequence>
<evidence type="ECO:0000256" key="1">
    <source>
        <dbReference type="SAM" id="MobiDB-lite"/>
    </source>
</evidence>
<dbReference type="SUPFAM" id="SSF54285">
    <property type="entry name" value="MoaD/ThiS"/>
    <property type="match status" value="1"/>
</dbReference>
<accession>A0ABV5LWL7</accession>
<dbReference type="InterPro" id="IPR016155">
    <property type="entry name" value="Mopterin_synth/thiamin_S_b"/>
</dbReference>
<name>A0ABV5LWL7_9ACTN</name>
<dbReference type="Proteomes" id="UP001589748">
    <property type="component" value="Unassembled WGS sequence"/>
</dbReference>
<comment type="caution">
    <text evidence="2">The sequence shown here is derived from an EMBL/GenBank/DDBJ whole genome shotgun (WGS) entry which is preliminary data.</text>
</comment>
<dbReference type="InterPro" id="IPR003749">
    <property type="entry name" value="ThiS/MoaD-like"/>
</dbReference>
<proteinExistence type="predicted"/>
<gene>
    <name evidence="2" type="ORF">ACFFVI_16040</name>
</gene>
<feature type="region of interest" description="Disordered" evidence="1">
    <location>
        <begin position="1"/>
        <end position="26"/>
    </location>
</feature>